<evidence type="ECO:0000313" key="8">
    <source>
        <dbReference type="EMBL" id="HIX05092.1"/>
    </source>
</evidence>
<dbReference type="Pfam" id="PF17839">
    <property type="entry name" value="CNP_C_terminal"/>
    <property type="match status" value="1"/>
</dbReference>
<keyword evidence="2" id="KW-0378">Hydrolase</keyword>
<dbReference type="PROSITE" id="PS51257">
    <property type="entry name" value="PROKAR_LIPOPROTEIN"/>
    <property type="match status" value="1"/>
</dbReference>
<evidence type="ECO:0000256" key="3">
    <source>
        <dbReference type="ARBA" id="ARBA00023004"/>
    </source>
</evidence>
<evidence type="ECO:0000256" key="1">
    <source>
        <dbReference type="ARBA" id="ARBA00022723"/>
    </source>
</evidence>
<organism evidence="8 9">
    <name type="scientific">Candidatus Allofournierella pullicola</name>
    <dbReference type="NCBI Taxonomy" id="2838596"/>
    <lineage>
        <taxon>Bacteria</taxon>
        <taxon>Bacillati</taxon>
        <taxon>Bacillota</taxon>
        <taxon>Clostridia</taxon>
        <taxon>Eubacteriales</taxon>
        <taxon>Oscillospiraceae</taxon>
        <taxon>Allofournierella</taxon>
    </lineage>
</organism>
<evidence type="ECO:0000259" key="7">
    <source>
        <dbReference type="Pfam" id="PF17839"/>
    </source>
</evidence>
<dbReference type="InterPro" id="IPR050884">
    <property type="entry name" value="CNP_phosphodiesterase-III"/>
</dbReference>
<evidence type="ECO:0000256" key="4">
    <source>
        <dbReference type="ARBA" id="ARBA00025742"/>
    </source>
</evidence>
<proteinExistence type="inferred from homology"/>
<dbReference type="InterPro" id="IPR040869">
    <property type="entry name" value="CNP_C"/>
</dbReference>
<dbReference type="InterPro" id="IPR004843">
    <property type="entry name" value="Calcineurin-like_PHP"/>
</dbReference>
<feature type="domain" description="Cyclic nucleotide phosphodiesterase C-terminal" evidence="7">
    <location>
        <begin position="327"/>
        <end position="433"/>
    </location>
</feature>
<comment type="caution">
    <text evidence="8">The sequence shown here is derived from an EMBL/GenBank/DDBJ whole genome shotgun (WGS) entry which is preliminary data.</text>
</comment>
<name>A0A9D1V2X9_9FIRM</name>
<dbReference type="InterPro" id="IPR012365">
    <property type="entry name" value="Pesteras_lmo2642"/>
</dbReference>
<evidence type="ECO:0000313" key="9">
    <source>
        <dbReference type="Proteomes" id="UP000824193"/>
    </source>
</evidence>
<dbReference type="AlphaFoldDB" id="A0A9D1V2X9"/>
<reference evidence="8" key="2">
    <citation type="submission" date="2021-04" db="EMBL/GenBank/DDBJ databases">
        <authorList>
            <person name="Gilroy R."/>
        </authorList>
    </citation>
    <scope>NUCLEOTIDE SEQUENCE</scope>
    <source>
        <strain evidence="8">2239</strain>
    </source>
</reference>
<feature type="signal peptide" evidence="5">
    <location>
        <begin position="1"/>
        <end position="19"/>
    </location>
</feature>
<dbReference type="PIRSF" id="PIRSF034890">
    <property type="entry name" value="Pesteras_lmo2642"/>
    <property type="match status" value="1"/>
</dbReference>
<dbReference type="GO" id="GO:0046872">
    <property type="term" value="F:metal ion binding"/>
    <property type="evidence" value="ECO:0007669"/>
    <property type="project" value="UniProtKB-KW"/>
</dbReference>
<dbReference type="PANTHER" id="PTHR42988">
    <property type="entry name" value="PHOSPHOHYDROLASE"/>
    <property type="match status" value="1"/>
</dbReference>
<feature type="domain" description="Calcineurin-like phosphoesterase" evidence="6">
    <location>
        <begin position="32"/>
        <end position="275"/>
    </location>
</feature>
<sequence length="444" mass="47718">MKKIFAAALAALLAAAALSGCGRQVPPAAPVTLAVASDLHYVGEAIEDGGELFTRVVEEGDGRQLNYIRPITDAFLAEVVKDKPDALILTGDLSFNGEKASHEELAEKLNKVVEAGVPVYVLPGNHDVNNYAASTYLGDERAAADFVTPEQFEEIYKNCGFSAADSRDKASLSYMVKLNAGVWLFMLDTQPYYLHEPGFPYCVGGVVQDGTWTWLEKQLKKCQEAGAVPLVAMHQNLALHSERFTTGYRLYDADRLAQLVADCGGQLAFSGHLHPQHIALWQSEAGQQVWDVASGSLAVWPYLSGRVTIDPDGAGRASYDYEAKPTDVTAWAAATGQTDPVFEDFSAFGREQFAQNSTSRGADKFVEALGEEDAAAFRRAMGQANVLYFAGALTREAADALTASPDWAAVERAGQKGVDTAQYLATLVKEAGADHCSLHIDPAG</sequence>
<evidence type="ECO:0000259" key="6">
    <source>
        <dbReference type="Pfam" id="PF00149"/>
    </source>
</evidence>
<dbReference type="GO" id="GO:0016787">
    <property type="term" value="F:hydrolase activity"/>
    <property type="evidence" value="ECO:0007669"/>
    <property type="project" value="UniProtKB-KW"/>
</dbReference>
<comment type="similarity">
    <text evidence="4">Belongs to the cyclic nucleotide phosphodiesterase class-III family.</text>
</comment>
<dbReference type="Pfam" id="PF00149">
    <property type="entry name" value="Metallophos"/>
    <property type="match status" value="1"/>
</dbReference>
<dbReference type="InterPro" id="IPR029052">
    <property type="entry name" value="Metallo-depent_PP-like"/>
</dbReference>
<dbReference type="SUPFAM" id="SSF56300">
    <property type="entry name" value="Metallo-dependent phosphatases"/>
    <property type="match status" value="1"/>
</dbReference>
<reference evidence="8" key="1">
    <citation type="journal article" date="2021" name="PeerJ">
        <title>Extensive microbial diversity within the chicken gut microbiome revealed by metagenomics and culture.</title>
        <authorList>
            <person name="Gilroy R."/>
            <person name="Ravi A."/>
            <person name="Getino M."/>
            <person name="Pursley I."/>
            <person name="Horton D.L."/>
            <person name="Alikhan N.F."/>
            <person name="Baker D."/>
            <person name="Gharbi K."/>
            <person name="Hall N."/>
            <person name="Watson M."/>
            <person name="Adriaenssens E.M."/>
            <person name="Foster-Nyarko E."/>
            <person name="Jarju S."/>
            <person name="Secka A."/>
            <person name="Antonio M."/>
            <person name="Oren A."/>
            <person name="Chaudhuri R.R."/>
            <person name="La Ragione R."/>
            <person name="Hildebrand F."/>
            <person name="Pallen M.J."/>
        </authorList>
    </citation>
    <scope>NUCLEOTIDE SEQUENCE</scope>
    <source>
        <strain evidence="8">2239</strain>
    </source>
</reference>
<gene>
    <name evidence="8" type="ORF">H9865_03130</name>
</gene>
<evidence type="ECO:0000256" key="2">
    <source>
        <dbReference type="ARBA" id="ARBA00022801"/>
    </source>
</evidence>
<dbReference type="PANTHER" id="PTHR42988:SF2">
    <property type="entry name" value="CYCLIC NUCLEOTIDE PHOSPHODIESTERASE CBUA0032-RELATED"/>
    <property type="match status" value="1"/>
</dbReference>
<accession>A0A9D1V2X9</accession>
<dbReference type="Proteomes" id="UP000824193">
    <property type="component" value="Unassembled WGS sequence"/>
</dbReference>
<keyword evidence="1" id="KW-0479">Metal-binding</keyword>
<protein>
    <submittedName>
        <fullName evidence="8">Metallophosphoesterase</fullName>
    </submittedName>
</protein>
<keyword evidence="3" id="KW-0408">Iron</keyword>
<keyword evidence="5" id="KW-0732">Signal</keyword>
<dbReference type="EMBL" id="DXFW01000008">
    <property type="protein sequence ID" value="HIX05092.1"/>
    <property type="molecule type" value="Genomic_DNA"/>
</dbReference>
<evidence type="ECO:0000256" key="5">
    <source>
        <dbReference type="SAM" id="SignalP"/>
    </source>
</evidence>
<dbReference type="Gene3D" id="3.60.21.10">
    <property type="match status" value="1"/>
</dbReference>
<feature type="chain" id="PRO_5039138341" evidence="5">
    <location>
        <begin position="20"/>
        <end position="444"/>
    </location>
</feature>